<dbReference type="RefSeq" id="WP_077412427.1">
    <property type="nucleotide sequence ID" value="NZ_JBHRTS010000004.1"/>
</dbReference>
<evidence type="ECO:0000256" key="1">
    <source>
        <dbReference type="SAM" id="SignalP"/>
    </source>
</evidence>
<organism evidence="2 3">
    <name type="scientific">Marinicella sediminis</name>
    <dbReference type="NCBI Taxonomy" id="1792834"/>
    <lineage>
        <taxon>Bacteria</taxon>
        <taxon>Pseudomonadati</taxon>
        <taxon>Pseudomonadota</taxon>
        <taxon>Gammaproteobacteria</taxon>
        <taxon>Lysobacterales</taxon>
        <taxon>Marinicellaceae</taxon>
        <taxon>Marinicella</taxon>
    </lineage>
</organism>
<proteinExistence type="predicted"/>
<evidence type="ECO:0000313" key="2">
    <source>
        <dbReference type="EMBL" id="MFC3194160.1"/>
    </source>
</evidence>
<reference evidence="3" key="1">
    <citation type="journal article" date="2019" name="Int. J. Syst. Evol. Microbiol.">
        <title>The Global Catalogue of Microorganisms (GCM) 10K type strain sequencing project: providing services to taxonomists for standard genome sequencing and annotation.</title>
        <authorList>
            <consortium name="The Broad Institute Genomics Platform"/>
            <consortium name="The Broad Institute Genome Sequencing Center for Infectious Disease"/>
            <person name="Wu L."/>
            <person name="Ma J."/>
        </authorList>
    </citation>
    <scope>NUCLEOTIDE SEQUENCE [LARGE SCALE GENOMIC DNA]</scope>
    <source>
        <strain evidence="3">KCTC 42953</strain>
    </source>
</reference>
<keyword evidence="3" id="KW-1185">Reference proteome</keyword>
<gene>
    <name evidence="2" type="ORF">ACFODZ_07895</name>
</gene>
<feature type="chain" id="PRO_5046279857" evidence="1">
    <location>
        <begin position="32"/>
        <end position="409"/>
    </location>
</feature>
<comment type="caution">
    <text evidence="2">The sequence shown here is derived from an EMBL/GenBank/DDBJ whole genome shotgun (WGS) entry which is preliminary data.</text>
</comment>
<dbReference type="Proteomes" id="UP001595533">
    <property type="component" value="Unassembled WGS sequence"/>
</dbReference>
<evidence type="ECO:0000313" key="3">
    <source>
        <dbReference type="Proteomes" id="UP001595533"/>
    </source>
</evidence>
<sequence length="409" mass="40572">MTSENRNNGSKLKNKVLFSAITACLPLGLQAAEFTVTEAVDDGTGLVAGTLSKAILDANSNPGHDTIILNTNVGFSGVMKRLIDSDVTLQSDQMVRTISGLNAFRPLFVKSGNVQIKDITLANSSAKGGNTGGTGGAPGAGMGGSLFIYDGDVKLNNVTIDNSVAVGGDRSVVTNYANGGGGMFGNAAGNSGGGLFGDSDAMQPIGGYGGYGNYQNNDAMFGTGGYATLYGQQGGFGGGGGSGYFGGRGGFGGGGGQGSQGYGYGYVDPYGGYGGFGAGGGTGLADGAAGYAAGLSYSAGLGGAVFVRSGSLRMENVTISNSTALSDGTAKGLGGGIFILHSTNNSNGNNQGMPSELATVSGCGVSFTNNSADNTDNNGANTDDVFDLGNRIQGSLDGECPIFKNGFED</sequence>
<feature type="signal peptide" evidence="1">
    <location>
        <begin position="1"/>
        <end position="31"/>
    </location>
</feature>
<name>A0ABV7J7U3_9GAMM</name>
<protein>
    <submittedName>
        <fullName evidence="2">Uncharacterized protein</fullName>
    </submittedName>
</protein>
<accession>A0ABV7J7U3</accession>
<keyword evidence="1" id="KW-0732">Signal</keyword>
<dbReference type="EMBL" id="JBHRTS010000004">
    <property type="protein sequence ID" value="MFC3194160.1"/>
    <property type="molecule type" value="Genomic_DNA"/>
</dbReference>